<gene>
    <name evidence="2" type="ORF">BDY17DRAFT_298711</name>
</gene>
<evidence type="ECO:0000256" key="1">
    <source>
        <dbReference type="SAM" id="SignalP"/>
    </source>
</evidence>
<reference evidence="2" key="1">
    <citation type="journal article" date="2020" name="Stud. Mycol.">
        <title>101 Dothideomycetes genomes: a test case for predicting lifestyles and emergence of pathogens.</title>
        <authorList>
            <person name="Haridas S."/>
            <person name="Albert R."/>
            <person name="Binder M."/>
            <person name="Bloem J."/>
            <person name="Labutti K."/>
            <person name="Salamov A."/>
            <person name="Andreopoulos B."/>
            <person name="Baker S."/>
            <person name="Barry K."/>
            <person name="Bills G."/>
            <person name="Bluhm B."/>
            <person name="Cannon C."/>
            <person name="Castanera R."/>
            <person name="Culley D."/>
            <person name="Daum C."/>
            <person name="Ezra D."/>
            <person name="Gonzalez J."/>
            <person name="Henrissat B."/>
            <person name="Kuo A."/>
            <person name="Liang C."/>
            <person name="Lipzen A."/>
            <person name="Lutzoni F."/>
            <person name="Magnuson J."/>
            <person name="Mondo S."/>
            <person name="Nolan M."/>
            <person name="Ohm R."/>
            <person name="Pangilinan J."/>
            <person name="Park H.-J."/>
            <person name="Ramirez L."/>
            <person name="Alfaro M."/>
            <person name="Sun H."/>
            <person name="Tritt A."/>
            <person name="Yoshinaga Y."/>
            <person name="Zwiers L.-H."/>
            <person name="Turgeon B."/>
            <person name="Goodwin S."/>
            <person name="Spatafora J."/>
            <person name="Crous P."/>
            <person name="Grigoriev I."/>
        </authorList>
    </citation>
    <scope>NUCLEOTIDE SEQUENCE</scope>
    <source>
        <strain evidence="2">CBS 113389</strain>
    </source>
</reference>
<protein>
    <recommendedName>
        <fullName evidence="4">SMP-30/Gluconolactonase/LRE-like region domain-containing protein</fullName>
    </recommendedName>
</protein>
<accession>A0A6A6PRJ9</accession>
<dbReference type="Pfam" id="PF24684">
    <property type="entry name" value="Vgb_lyase"/>
    <property type="match status" value="1"/>
</dbReference>
<proteinExistence type="predicted"/>
<feature type="chain" id="PRO_5025396419" description="SMP-30/Gluconolactonase/LRE-like region domain-containing protein" evidence="1">
    <location>
        <begin position="21"/>
        <end position="367"/>
    </location>
</feature>
<dbReference type="GeneID" id="54474790"/>
<dbReference type="SUPFAM" id="SSF101898">
    <property type="entry name" value="NHL repeat"/>
    <property type="match status" value="1"/>
</dbReference>
<keyword evidence="3" id="KW-1185">Reference proteome</keyword>
<dbReference type="Proteomes" id="UP000799767">
    <property type="component" value="Unassembled WGS sequence"/>
</dbReference>
<sequence length="367" mass="40242">MVNMRCFVATALALTGAAYAAPVVSDSDRFTFLNMPTPLGLPCDLAVGPDNMIYTNYLLANKIVQINPTTNAIKEFDIPFTLPLLSNLSLPVYGGVAFAPCVVRPGQDGNMYAATGLRNQLAKLDLATGVVSVFTPPNALQPVGNLQLLNDMWGGPEDMFLSQSTADVISAFNYKTHQWRTYQVPTPGSNPFGMRYASDGALWFTETLGQKIGRLNTTTGVIQEFPVPFPTVATPAVLRVETGGDMLWFTCFVSDSVAGINMYTHNFTNYRNTAFGSAVSVPSVNTLDAQNNIWFSTWTQNLLTYFPPATGKMTHIEIPRTLIYTPISVPFEMNVGVQYYGGEGKNRIYFTQSIFNRVGYYDLDAGQ</sequence>
<dbReference type="AlphaFoldDB" id="A0A6A6PRJ9"/>
<name>A0A6A6PRJ9_9PEZI</name>
<dbReference type="InterPro" id="IPR015943">
    <property type="entry name" value="WD40/YVTN_repeat-like_dom_sf"/>
</dbReference>
<dbReference type="PANTHER" id="PTHR40274:SF3">
    <property type="entry name" value="VIRGINIAMYCIN B LYASE"/>
    <property type="match status" value="1"/>
</dbReference>
<dbReference type="EMBL" id="MU001636">
    <property type="protein sequence ID" value="KAF2482545.1"/>
    <property type="molecule type" value="Genomic_DNA"/>
</dbReference>
<organism evidence="2 3">
    <name type="scientific">Neohortaea acidophila</name>
    <dbReference type="NCBI Taxonomy" id="245834"/>
    <lineage>
        <taxon>Eukaryota</taxon>
        <taxon>Fungi</taxon>
        <taxon>Dikarya</taxon>
        <taxon>Ascomycota</taxon>
        <taxon>Pezizomycotina</taxon>
        <taxon>Dothideomycetes</taxon>
        <taxon>Dothideomycetidae</taxon>
        <taxon>Mycosphaerellales</taxon>
        <taxon>Teratosphaeriaceae</taxon>
        <taxon>Neohortaea</taxon>
    </lineage>
</organism>
<evidence type="ECO:0008006" key="4">
    <source>
        <dbReference type="Google" id="ProtNLM"/>
    </source>
</evidence>
<dbReference type="RefSeq" id="XP_033589115.1">
    <property type="nucleotide sequence ID" value="XM_033733788.1"/>
</dbReference>
<feature type="signal peptide" evidence="1">
    <location>
        <begin position="1"/>
        <end position="20"/>
    </location>
</feature>
<dbReference type="InterPro" id="IPR051344">
    <property type="entry name" value="Vgb"/>
</dbReference>
<dbReference type="OrthoDB" id="3625478at2759"/>
<evidence type="ECO:0000313" key="2">
    <source>
        <dbReference type="EMBL" id="KAF2482545.1"/>
    </source>
</evidence>
<dbReference type="Gene3D" id="2.130.10.10">
    <property type="entry name" value="YVTN repeat-like/Quinoprotein amine dehydrogenase"/>
    <property type="match status" value="2"/>
</dbReference>
<evidence type="ECO:0000313" key="3">
    <source>
        <dbReference type="Proteomes" id="UP000799767"/>
    </source>
</evidence>
<keyword evidence="1" id="KW-0732">Signal</keyword>
<dbReference type="PANTHER" id="PTHR40274">
    <property type="entry name" value="VIRGINIAMYCIN B LYASE"/>
    <property type="match status" value="1"/>
</dbReference>